<dbReference type="InterPro" id="IPR024077">
    <property type="entry name" value="Neurolysin/TOP_dom2"/>
</dbReference>
<dbReference type="GO" id="GO:0006508">
    <property type="term" value="P:proteolysis"/>
    <property type="evidence" value="ECO:0007669"/>
    <property type="project" value="UniProtKB-KW"/>
</dbReference>
<evidence type="ECO:0000256" key="6">
    <source>
        <dbReference type="ARBA" id="ARBA00022833"/>
    </source>
</evidence>
<evidence type="ECO:0000256" key="3">
    <source>
        <dbReference type="ARBA" id="ARBA00022670"/>
    </source>
</evidence>
<comment type="subcellular location">
    <subcellularLocation>
        <location evidence="1">Mitochondrion</location>
    </subcellularLocation>
</comment>
<feature type="domain" description="Peptidase M3A/M3B catalytic" evidence="11">
    <location>
        <begin position="180"/>
        <end position="594"/>
    </location>
</feature>
<keyword evidence="9" id="KW-0496">Mitochondrion</keyword>
<dbReference type="GO" id="GO:0046872">
    <property type="term" value="F:metal ion binding"/>
    <property type="evidence" value="ECO:0007669"/>
    <property type="project" value="UniProtKB-UniRule"/>
</dbReference>
<dbReference type="PANTHER" id="PTHR11804">
    <property type="entry name" value="PROTEASE M3 THIMET OLIGOPEPTIDASE-RELATED"/>
    <property type="match status" value="1"/>
</dbReference>
<comment type="cofactor">
    <cofactor evidence="10">
        <name>Zn(2+)</name>
        <dbReference type="ChEBI" id="CHEBI:29105"/>
    </cofactor>
    <text evidence="10">Binds 1 zinc ion.</text>
</comment>
<accession>A0A6B2KZJ9</accession>
<dbReference type="GO" id="GO:0005739">
    <property type="term" value="C:mitochondrion"/>
    <property type="evidence" value="ECO:0007669"/>
    <property type="project" value="UniProtKB-SubCell"/>
</dbReference>
<evidence type="ECO:0000256" key="1">
    <source>
        <dbReference type="ARBA" id="ARBA00004173"/>
    </source>
</evidence>
<sequence>MTTNPLKPSQVVFYMDKISDTICKVVDPAELCSNTHPDPKMVSAANGAVMILQKSINKLNTHSQLYNLSKDCVANKSLLNPEEFSVINKLKIEFEHNGIHLDETKRSKLYEIQDNLQKLTSTYMNNLNNENSLMVQTDQHTFEAYSRYTETPGRVNGGKYYITVDDQTAHSILYQSSDDHLRRIASYAIKTSQDFLGMLEMILKYRQELSELLNFPSFSHFNSWNRILKSPQDIEYFLKELAATVNKKTMDELNLLSKIKLSHEKDWNSDSRIYPWDLKYRGKAKNMNLSAFRKYFTLQNCLDGITIIFEKLFRIKLEVVDIGLKEGWHQDVKKVVATHPDEGHLGTIYLDLFPRPGKFSGSANFPLRLSSVHSSGATIALVCSFQPDEGLSSDEVETLFHEFGHILHNLLSRTQLQHTSGTRSYIDFVETPSLLFEYFLSDFEVLSKFVSHTKTGETISKEMFEQHLESKWKFKGTSLSYHLYYSLLDNAFHSGPLKKSTSQVAEEVYYMVHKQHGDLVGYAPGSCLHSKFSHFIGYPGAYYSYLYCDILAGNIWKYCFESNPLSTQAGERYKNEILRHGGAKEPEEMMQAILDNRKIDMGVVIEKKR</sequence>
<dbReference type="InterPro" id="IPR033851">
    <property type="entry name" value="M3A_MIP"/>
</dbReference>
<protein>
    <recommendedName>
        <fullName evidence="11">Peptidase M3A/M3B catalytic domain-containing protein</fullName>
    </recommendedName>
</protein>
<evidence type="ECO:0000259" key="11">
    <source>
        <dbReference type="Pfam" id="PF01432"/>
    </source>
</evidence>
<keyword evidence="8 10" id="KW-0482">Metalloprotease</keyword>
<dbReference type="InterPro" id="IPR024079">
    <property type="entry name" value="MetalloPept_cat_dom_sf"/>
</dbReference>
<evidence type="ECO:0000256" key="7">
    <source>
        <dbReference type="ARBA" id="ARBA00022946"/>
    </source>
</evidence>
<comment type="similarity">
    <text evidence="2 10">Belongs to the peptidase M3 family.</text>
</comment>
<keyword evidence="4 10" id="KW-0479">Metal-binding</keyword>
<keyword evidence="5 10" id="KW-0378">Hydrolase</keyword>
<dbReference type="GO" id="GO:0004222">
    <property type="term" value="F:metalloendopeptidase activity"/>
    <property type="evidence" value="ECO:0007669"/>
    <property type="project" value="InterPro"/>
</dbReference>
<evidence type="ECO:0000256" key="4">
    <source>
        <dbReference type="ARBA" id="ARBA00022723"/>
    </source>
</evidence>
<keyword evidence="7" id="KW-0809">Transit peptide</keyword>
<dbReference type="GO" id="GO:0006518">
    <property type="term" value="P:peptide metabolic process"/>
    <property type="evidence" value="ECO:0007669"/>
    <property type="project" value="TreeGrafter"/>
</dbReference>
<dbReference type="CDD" id="cd06457">
    <property type="entry name" value="M3A_MIP"/>
    <property type="match status" value="1"/>
</dbReference>
<reference evidence="12" key="1">
    <citation type="journal article" date="2020" name="J. Eukaryot. Microbiol.">
        <title>De novo Sequencing, Assembly and Annotation of the Transcriptome for the Free-Living Testate Amoeba Arcella intermedia.</title>
        <authorList>
            <person name="Ribeiro G.M."/>
            <person name="Porfirio-Sousa A.L."/>
            <person name="Maurer-Alcala X.X."/>
            <person name="Katz L.A."/>
            <person name="Lahr D.J.G."/>
        </authorList>
    </citation>
    <scope>NUCLEOTIDE SEQUENCE</scope>
</reference>
<organism evidence="12">
    <name type="scientific">Arcella intermedia</name>
    <dbReference type="NCBI Taxonomy" id="1963864"/>
    <lineage>
        <taxon>Eukaryota</taxon>
        <taxon>Amoebozoa</taxon>
        <taxon>Tubulinea</taxon>
        <taxon>Elardia</taxon>
        <taxon>Arcellinida</taxon>
        <taxon>Sphaerothecina</taxon>
        <taxon>Arcellidae</taxon>
        <taxon>Arcella</taxon>
    </lineage>
</organism>
<evidence type="ECO:0000256" key="9">
    <source>
        <dbReference type="ARBA" id="ARBA00023128"/>
    </source>
</evidence>
<keyword evidence="6 10" id="KW-0862">Zinc</keyword>
<dbReference type="PANTHER" id="PTHR11804:SF79">
    <property type="entry name" value="MITOCHONDRIAL INTERMEDIATE PEPTIDASE"/>
    <property type="match status" value="1"/>
</dbReference>
<dbReference type="InterPro" id="IPR045090">
    <property type="entry name" value="Pept_M3A_M3B"/>
</dbReference>
<dbReference type="AlphaFoldDB" id="A0A6B2KZJ9"/>
<keyword evidence="3 10" id="KW-0645">Protease</keyword>
<dbReference type="InterPro" id="IPR001567">
    <property type="entry name" value="Pept_M3A_M3B_dom"/>
</dbReference>
<dbReference type="Gene3D" id="1.10.1370.10">
    <property type="entry name" value="Neurolysin, domain 3"/>
    <property type="match status" value="1"/>
</dbReference>
<evidence type="ECO:0000256" key="2">
    <source>
        <dbReference type="ARBA" id="ARBA00006040"/>
    </source>
</evidence>
<dbReference type="EMBL" id="GIBP01001201">
    <property type="protein sequence ID" value="NDV30170.1"/>
    <property type="molecule type" value="Transcribed_RNA"/>
</dbReference>
<evidence type="ECO:0000256" key="10">
    <source>
        <dbReference type="RuleBase" id="RU003435"/>
    </source>
</evidence>
<evidence type="ECO:0000313" key="12">
    <source>
        <dbReference type="EMBL" id="NDV30170.1"/>
    </source>
</evidence>
<proteinExistence type="inferred from homology"/>
<evidence type="ECO:0000256" key="5">
    <source>
        <dbReference type="ARBA" id="ARBA00022801"/>
    </source>
</evidence>
<dbReference type="SUPFAM" id="SSF55486">
    <property type="entry name" value="Metalloproteases ('zincins'), catalytic domain"/>
    <property type="match status" value="1"/>
</dbReference>
<dbReference type="Gene3D" id="3.40.390.10">
    <property type="entry name" value="Collagenase (Catalytic Domain)"/>
    <property type="match status" value="1"/>
</dbReference>
<name>A0A6B2KZJ9_9EUKA</name>
<dbReference type="Pfam" id="PF01432">
    <property type="entry name" value="Peptidase_M3"/>
    <property type="match status" value="1"/>
</dbReference>
<evidence type="ECO:0000256" key="8">
    <source>
        <dbReference type="ARBA" id="ARBA00023049"/>
    </source>
</evidence>